<sequence length="283" mass="30512">MRPAAFALLWLILTAALLRPQPSSAGGGWTRPQGHGYGKLGLTAVNTTSYHTLAGQTIRTARFQQQVVGLYGEYGLTNRLEAVLNFPVYRRATFPGFTPGHGFGDAEIGLRYGVVQGQWPLAVGVAVEIPTGNPTERGFDRQDATSFVKLPTGDGEVNVWTRAALSHALSRLPAYFTLEAGYNKRTQGFTDQYSAGVQLGYKVKDKAWLTASVRTLSNVRTPRPDRLASIGLGEGVSYSTLDLGVNYALTKHLWLTTNAAGGFGKLRNVYSGVQVTVGAAVEF</sequence>
<feature type="signal peptide" evidence="1">
    <location>
        <begin position="1"/>
        <end position="25"/>
    </location>
</feature>
<dbReference type="EMBL" id="BAABDJ010000024">
    <property type="protein sequence ID" value="GAA4010587.1"/>
    <property type="molecule type" value="Genomic_DNA"/>
</dbReference>
<dbReference type="Proteomes" id="UP001500567">
    <property type="component" value="Unassembled WGS sequence"/>
</dbReference>
<name>A0ABP7SED8_9BACT</name>
<organism evidence="2 3">
    <name type="scientific">Hymenobacter fastidiosus</name>
    <dbReference type="NCBI Taxonomy" id="486264"/>
    <lineage>
        <taxon>Bacteria</taxon>
        <taxon>Pseudomonadati</taxon>
        <taxon>Bacteroidota</taxon>
        <taxon>Cytophagia</taxon>
        <taxon>Cytophagales</taxon>
        <taxon>Hymenobacteraceae</taxon>
        <taxon>Hymenobacter</taxon>
    </lineage>
</organism>
<accession>A0ABP7SED8</accession>
<keyword evidence="1" id="KW-0732">Signal</keyword>
<feature type="chain" id="PRO_5046965498" description="Transporter" evidence="1">
    <location>
        <begin position="26"/>
        <end position="283"/>
    </location>
</feature>
<protein>
    <recommendedName>
        <fullName evidence="4">Transporter</fullName>
    </recommendedName>
</protein>
<proteinExistence type="predicted"/>
<evidence type="ECO:0000256" key="1">
    <source>
        <dbReference type="SAM" id="SignalP"/>
    </source>
</evidence>
<gene>
    <name evidence="2" type="ORF">GCM10022408_23640</name>
</gene>
<comment type="caution">
    <text evidence="2">The sequence shown here is derived from an EMBL/GenBank/DDBJ whole genome shotgun (WGS) entry which is preliminary data.</text>
</comment>
<dbReference type="RefSeq" id="WP_345073243.1">
    <property type="nucleotide sequence ID" value="NZ_BAABDJ010000024.1"/>
</dbReference>
<evidence type="ECO:0008006" key="4">
    <source>
        <dbReference type="Google" id="ProtNLM"/>
    </source>
</evidence>
<evidence type="ECO:0000313" key="2">
    <source>
        <dbReference type="EMBL" id="GAA4010587.1"/>
    </source>
</evidence>
<keyword evidence="3" id="KW-1185">Reference proteome</keyword>
<dbReference type="SUPFAM" id="SSF56935">
    <property type="entry name" value="Porins"/>
    <property type="match status" value="1"/>
</dbReference>
<reference evidence="3" key="1">
    <citation type="journal article" date="2019" name="Int. J. Syst. Evol. Microbiol.">
        <title>The Global Catalogue of Microorganisms (GCM) 10K type strain sequencing project: providing services to taxonomists for standard genome sequencing and annotation.</title>
        <authorList>
            <consortium name="The Broad Institute Genomics Platform"/>
            <consortium name="The Broad Institute Genome Sequencing Center for Infectious Disease"/>
            <person name="Wu L."/>
            <person name="Ma J."/>
        </authorList>
    </citation>
    <scope>NUCLEOTIDE SEQUENCE [LARGE SCALE GENOMIC DNA]</scope>
    <source>
        <strain evidence="3">JCM 17224</strain>
    </source>
</reference>
<evidence type="ECO:0000313" key="3">
    <source>
        <dbReference type="Proteomes" id="UP001500567"/>
    </source>
</evidence>